<dbReference type="OrthoDB" id="5588054at2"/>
<evidence type="ECO:0000256" key="1">
    <source>
        <dbReference type="SAM" id="Phobius"/>
    </source>
</evidence>
<keyword evidence="3" id="KW-1185">Reference proteome</keyword>
<accession>A0A5C8ZTD8</accession>
<dbReference type="RefSeq" id="WP_148064408.1">
    <property type="nucleotide sequence ID" value="NZ_VRYZ01000004.1"/>
</dbReference>
<dbReference type="Proteomes" id="UP000321933">
    <property type="component" value="Unassembled WGS sequence"/>
</dbReference>
<reference evidence="2 3" key="1">
    <citation type="submission" date="2019-08" db="EMBL/GenBank/DDBJ databases">
        <title>Parahaliea maris sp. nov., isolated from the surface seawater.</title>
        <authorList>
            <person name="Liu Y."/>
        </authorList>
    </citation>
    <scope>NUCLEOTIDE SEQUENCE [LARGE SCALE GENOMIC DNA]</scope>
    <source>
        <strain evidence="2 3">S2-26</strain>
    </source>
</reference>
<dbReference type="AlphaFoldDB" id="A0A5C8ZTD8"/>
<evidence type="ECO:0000313" key="3">
    <source>
        <dbReference type="Proteomes" id="UP000321933"/>
    </source>
</evidence>
<comment type="caution">
    <text evidence="2">The sequence shown here is derived from an EMBL/GenBank/DDBJ whole genome shotgun (WGS) entry which is preliminary data.</text>
</comment>
<dbReference type="EMBL" id="VRYZ01000004">
    <property type="protein sequence ID" value="TXS91716.1"/>
    <property type="molecule type" value="Genomic_DNA"/>
</dbReference>
<keyword evidence="1" id="KW-0812">Transmembrane</keyword>
<gene>
    <name evidence="2" type="ORF">FVW59_11205</name>
</gene>
<sequence length="236" mass="24976">MTTQDLELLSQYLDGELAAGEVAHLEQRLAKEAPLAAELRRLRQADDAVKAFVEQGAAGPVPSHIAELLAPVSQSARVIPFPSRRGRAAVGFAIAASLVAAVGLVLAPQWQQAGNGPQLLAEALETTPSSAEQWSPLADGRALRPVLSFAGDDGRWCREYQLSDAGKQWRGVACRGENGWQTEVQVGEPADLDNGSEYLPAGAGDVDAISSFINRNATGIPLSAAEEASLIDQGWR</sequence>
<evidence type="ECO:0008006" key="4">
    <source>
        <dbReference type="Google" id="ProtNLM"/>
    </source>
</evidence>
<protein>
    <recommendedName>
        <fullName evidence="4">Anti-sigma factor</fullName>
    </recommendedName>
</protein>
<keyword evidence="1" id="KW-1133">Transmembrane helix</keyword>
<evidence type="ECO:0000313" key="2">
    <source>
        <dbReference type="EMBL" id="TXS91716.1"/>
    </source>
</evidence>
<name>A0A5C8ZTD8_9GAMM</name>
<organism evidence="2 3">
    <name type="scientific">Parahaliea aestuarii</name>
    <dbReference type="NCBI Taxonomy" id="1852021"/>
    <lineage>
        <taxon>Bacteria</taxon>
        <taxon>Pseudomonadati</taxon>
        <taxon>Pseudomonadota</taxon>
        <taxon>Gammaproteobacteria</taxon>
        <taxon>Cellvibrionales</taxon>
        <taxon>Halieaceae</taxon>
        <taxon>Parahaliea</taxon>
    </lineage>
</organism>
<feature type="transmembrane region" description="Helical" evidence="1">
    <location>
        <begin position="89"/>
        <end position="110"/>
    </location>
</feature>
<keyword evidence="1" id="KW-0472">Membrane</keyword>
<proteinExistence type="predicted"/>